<dbReference type="SUPFAM" id="SSF53300">
    <property type="entry name" value="vWA-like"/>
    <property type="match status" value="1"/>
</dbReference>
<feature type="region of interest" description="Disordered" evidence="2">
    <location>
        <begin position="172"/>
        <end position="194"/>
    </location>
</feature>
<dbReference type="Gene3D" id="3.40.50.410">
    <property type="entry name" value="von Willebrand factor, type A domain"/>
    <property type="match status" value="1"/>
</dbReference>
<organism evidence="5 6">
    <name type="scientific">Gonapodya prolifera (strain JEL478)</name>
    <name type="common">Monoblepharis prolifera</name>
    <dbReference type="NCBI Taxonomy" id="1344416"/>
    <lineage>
        <taxon>Eukaryota</taxon>
        <taxon>Fungi</taxon>
        <taxon>Fungi incertae sedis</taxon>
        <taxon>Chytridiomycota</taxon>
        <taxon>Chytridiomycota incertae sedis</taxon>
        <taxon>Monoblepharidomycetes</taxon>
        <taxon>Monoblepharidales</taxon>
        <taxon>Gonapodyaceae</taxon>
        <taxon>Gonapodya</taxon>
    </lineage>
</organism>
<protein>
    <recommendedName>
        <fullName evidence="7">VWA-like protein</fullName>
    </recommendedName>
</protein>
<gene>
    <name evidence="5" type="ORF">M427DRAFT_56544</name>
</gene>
<dbReference type="InterPro" id="IPR013083">
    <property type="entry name" value="Znf_RING/FYVE/PHD"/>
</dbReference>
<evidence type="ECO:0000256" key="1">
    <source>
        <dbReference type="PROSITE-ProRule" id="PRU00175"/>
    </source>
</evidence>
<dbReference type="InterPro" id="IPR002035">
    <property type="entry name" value="VWF_A"/>
</dbReference>
<dbReference type="InterPro" id="IPR036465">
    <property type="entry name" value="vWFA_dom_sf"/>
</dbReference>
<dbReference type="STRING" id="1344416.A0A139AFX3"/>
<evidence type="ECO:0000256" key="2">
    <source>
        <dbReference type="SAM" id="MobiDB-lite"/>
    </source>
</evidence>
<keyword evidence="1" id="KW-0863">Zinc-finger</keyword>
<accession>A0A139AFX3</accession>
<feature type="region of interest" description="Disordered" evidence="2">
    <location>
        <begin position="657"/>
        <end position="716"/>
    </location>
</feature>
<feature type="domain" description="RING-type" evidence="3">
    <location>
        <begin position="59"/>
        <end position="103"/>
    </location>
</feature>
<dbReference type="PANTHER" id="PTHR10579:SF43">
    <property type="entry name" value="ZINC FINGER (C3HC4-TYPE RING FINGER) FAMILY PROTEIN"/>
    <property type="match status" value="1"/>
</dbReference>
<dbReference type="PANTHER" id="PTHR10579">
    <property type="entry name" value="CALCIUM-ACTIVATED CHLORIDE CHANNEL REGULATOR"/>
    <property type="match status" value="1"/>
</dbReference>
<feature type="domain" description="VWFA" evidence="4">
    <location>
        <begin position="257"/>
        <end position="438"/>
    </location>
</feature>
<evidence type="ECO:0000259" key="4">
    <source>
        <dbReference type="PROSITE" id="PS50234"/>
    </source>
</evidence>
<reference evidence="5 6" key="1">
    <citation type="journal article" date="2015" name="Genome Biol. Evol.">
        <title>Phylogenomic analyses indicate that early fungi evolved digesting cell walls of algal ancestors of land plants.</title>
        <authorList>
            <person name="Chang Y."/>
            <person name="Wang S."/>
            <person name="Sekimoto S."/>
            <person name="Aerts A.L."/>
            <person name="Choi C."/>
            <person name="Clum A."/>
            <person name="LaButti K.M."/>
            <person name="Lindquist E.A."/>
            <person name="Yee Ngan C."/>
            <person name="Ohm R.A."/>
            <person name="Salamov A.A."/>
            <person name="Grigoriev I.V."/>
            <person name="Spatafora J.W."/>
            <person name="Berbee M.L."/>
        </authorList>
    </citation>
    <scope>NUCLEOTIDE SEQUENCE [LARGE SCALE GENOMIC DNA]</scope>
    <source>
        <strain evidence="5 6">JEL478</strain>
    </source>
</reference>
<dbReference type="InterPro" id="IPR051266">
    <property type="entry name" value="CLCR"/>
</dbReference>
<keyword evidence="6" id="KW-1185">Reference proteome</keyword>
<dbReference type="SUPFAM" id="SSF57850">
    <property type="entry name" value="RING/U-box"/>
    <property type="match status" value="1"/>
</dbReference>
<dbReference type="OrthoDB" id="299997at2759"/>
<dbReference type="EMBL" id="KQ965760">
    <property type="protein sequence ID" value="KXS15711.1"/>
    <property type="molecule type" value="Genomic_DNA"/>
</dbReference>
<dbReference type="PROSITE" id="PS50234">
    <property type="entry name" value="VWFA"/>
    <property type="match status" value="1"/>
</dbReference>
<dbReference type="Proteomes" id="UP000070544">
    <property type="component" value="Unassembled WGS sequence"/>
</dbReference>
<dbReference type="SMART" id="SM00327">
    <property type="entry name" value="VWA"/>
    <property type="match status" value="1"/>
</dbReference>
<dbReference type="GO" id="GO:0008270">
    <property type="term" value="F:zinc ion binding"/>
    <property type="evidence" value="ECO:0007669"/>
    <property type="project" value="UniProtKB-KW"/>
</dbReference>
<dbReference type="Pfam" id="PF00092">
    <property type="entry name" value="VWA"/>
    <property type="match status" value="1"/>
</dbReference>
<evidence type="ECO:0000259" key="3">
    <source>
        <dbReference type="PROSITE" id="PS50089"/>
    </source>
</evidence>
<evidence type="ECO:0000313" key="5">
    <source>
        <dbReference type="EMBL" id="KXS15711.1"/>
    </source>
</evidence>
<dbReference type="InterPro" id="IPR001841">
    <property type="entry name" value="Znf_RING"/>
</dbReference>
<keyword evidence="1" id="KW-0479">Metal-binding</keyword>
<name>A0A139AFX3_GONPJ</name>
<feature type="region of interest" description="Disordered" evidence="2">
    <location>
        <begin position="1"/>
        <end position="49"/>
    </location>
</feature>
<evidence type="ECO:0000313" key="6">
    <source>
        <dbReference type="Proteomes" id="UP000070544"/>
    </source>
</evidence>
<evidence type="ECO:0008006" key="7">
    <source>
        <dbReference type="Google" id="ProtNLM"/>
    </source>
</evidence>
<sequence length="716" mass="76570">MNGEPSSAEPIKDVNAMDVESAKVSRASAVPGSENGATGGGETVPAANAGGSSSAGDECYICLAKMQLRGGTPIFNPGCGHQLHMMCFADAFAKGIKQCGVCKKDLPDIAINADYSGPPRRAGSPNLPPAIAHAPPHHQPLTTPRQNHGHAPYMVPQHRIPNVVQNVPASTGNNHHPRHATQFTPHNPEHDDALPEATQDTAMVVDRADPQTLLRLSLEAEHVSIPGDQDASTTIACTIQAKPAPSIEHHSSRPPCDLVAVLDRSGSMAGAKLAAVKETLRFMVEEMGENDRLSLVAFCTSTEELLPLVRVTQANKQRLEDGITRLQIGGGTNIALGLRLGVDIISKRRQTNTVKAIFLMTDGQDTERQDWREAVATAAELNCPIYCFGFGRDHDSTLLSDISGRTSGSFNYAETIDTFRPAMGGALGALSSQCVQNLSLLFISATDVTITKVTSGGQACQDVIEQDGHAVSVKYADIIYDERKVVLLEAKLGRTFGGVSQPVLKIQEASFRPSDAPRESTERTHLTALPPTLEIDRTVNDGGSAARTRRRPVVREIMRVRAADAIKAAAQCAERSAYAEAKELLQPVKTDLENLVLGANENTADLCLTPNDEATLTADRVYYAPLIGDITTAINRMSSYSSYETGGGRHWSNEASTTISAQRSTNPNTTASSRHYQSITSRMYSARSSERRAPGGNTGGDATDMPPGSLSLPKPF</sequence>
<keyword evidence="1" id="KW-0862">Zinc</keyword>
<dbReference type="AlphaFoldDB" id="A0A139AFX3"/>
<dbReference type="PROSITE" id="PS50089">
    <property type="entry name" value="ZF_RING_2"/>
    <property type="match status" value="1"/>
</dbReference>
<proteinExistence type="predicted"/>
<feature type="compositionally biased region" description="Polar residues" evidence="2">
    <location>
        <begin position="657"/>
        <end position="687"/>
    </location>
</feature>
<dbReference type="Gene3D" id="3.30.40.10">
    <property type="entry name" value="Zinc/RING finger domain, C3HC4 (zinc finger)"/>
    <property type="match status" value="1"/>
</dbReference>